<gene>
    <name evidence="6" type="ordered locus">Adeh_0975</name>
</gene>
<dbReference type="Proteomes" id="UP000001935">
    <property type="component" value="Chromosome"/>
</dbReference>
<dbReference type="SUPFAM" id="SSF52540">
    <property type="entry name" value="P-loop containing nucleoside triphosphate hydrolases"/>
    <property type="match status" value="1"/>
</dbReference>
<keyword evidence="1" id="KW-0547">Nucleotide-binding</keyword>
<evidence type="ECO:0000256" key="1">
    <source>
        <dbReference type="ARBA" id="ARBA00022741"/>
    </source>
</evidence>
<evidence type="ECO:0000313" key="7">
    <source>
        <dbReference type="Proteomes" id="UP000001935"/>
    </source>
</evidence>
<dbReference type="PROSITE" id="PS50045">
    <property type="entry name" value="SIGMA54_INTERACT_4"/>
    <property type="match status" value="1"/>
</dbReference>
<organism evidence="6 7">
    <name type="scientific">Anaeromyxobacter dehalogenans (strain 2CP-C)</name>
    <dbReference type="NCBI Taxonomy" id="290397"/>
    <lineage>
        <taxon>Bacteria</taxon>
        <taxon>Pseudomonadati</taxon>
        <taxon>Myxococcota</taxon>
        <taxon>Myxococcia</taxon>
        <taxon>Myxococcales</taxon>
        <taxon>Cystobacterineae</taxon>
        <taxon>Anaeromyxobacteraceae</taxon>
        <taxon>Anaeromyxobacter</taxon>
    </lineage>
</organism>
<dbReference type="PROSITE" id="PS51009">
    <property type="entry name" value="CYTCII"/>
    <property type="match status" value="1"/>
</dbReference>
<dbReference type="Pfam" id="PF00158">
    <property type="entry name" value="Sigma54_activat"/>
    <property type="match status" value="1"/>
</dbReference>
<dbReference type="PRINTS" id="PR01590">
    <property type="entry name" value="HTHFIS"/>
</dbReference>
<dbReference type="GO" id="GO:0005506">
    <property type="term" value="F:iron ion binding"/>
    <property type="evidence" value="ECO:0007669"/>
    <property type="project" value="InterPro"/>
</dbReference>
<dbReference type="EMBL" id="CP000251">
    <property type="protein sequence ID" value="ABC80750.1"/>
    <property type="molecule type" value="Genomic_DNA"/>
</dbReference>
<dbReference type="Gene3D" id="3.40.50.300">
    <property type="entry name" value="P-loop containing nucleotide triphosphate hydrolases"/>
    <property type="match status" value="1"/>
</dbReference>
<accession>Q2IPM2</accession>
<dbReference type="PROSITE" id="PS00688">
    <property type="entry name" value="SIGMA54_INTERACT_3"/>
    <property type="match status" value="1"/>
</dbReference>
<dbReference type="GO" id="GO:0043565">
    <property type="term" value="F:sequence-specific DNA binding"/>
    <property type="evidence" value="ECO:0007669"/>
    <property type="project" value="InterPro"/>
</dbReference>
<dbReference type="InterPro" id="IPR009057">
    <property type="entry name" value="Homeodomain-like_sf"/>
</dbReference>
<dbReference type="InterPro" id="IPR002078">
    <property type="entry name" value="Sigma_54_int"/>
</dbReference>
<dbReference type="Pfam" id="PF25601">
    <property type="entry name" value="AAA_lid_14"/>
    <property type="match status" value="1"/>
</dbReference>
<dbReference type="GO" id="GO:0009055">
    <property type="term" value="F:electron transfer activity"/>
    <property type="evidence" value="ECO:0007669"/>
    <property type="project" value="InterPro"/>
</dbReference>
<dbReference type="InterPro" id="IPR025944">
    <property type="entry name" value="Sigma_54_int_dom_CS"/>
</dbReference>
<name>Q2IPM2_ANADE</name>
<dbReference type="FunFam" id="3.40.50.300:FF:000006">
    <property type="entry name" value="DNA-binding transcriptional regulator NtrC"/>
    <property type="match status" value="1"/>
</dbReference>
<dbReference type="InterPro" id="IPR058031">
    <property type="entry name" value="AAA_lid_NorR"/>
</dbReference>
<dbReference type="SMART" id="SM00382">
    <property type="entry name" value="AAA"/>
    <property type="match status" value="1"/>
</dbReference>
<evidence type="ECO:0000256" key="4">
    <source>
        <dbReference type="ARBA" id="ARBA00023163"/>
    </source>
</evidence>
<dbReference type="PANTHER" id="PTHR32071">
    <property type="entry name" value="TRANSCRIPTIONAL REGULATORY PROTEIN"/>
    <property type="match status" value="1"/>
</dbReference>
<dbReference type="InterPro" id="IPR003593">
    <property type="entry name" value="AAA+_ATPase"/>
</dbReference>
<evidence type="ECO:0000313" key="6">
    <source>
        <dbReference type="EMBL" id="ABC80750.1"/>
    </source>
</evidence>
<dbReference type="RefSeq" id="WP_011420033.1">
    <property type="nucleotide sequence ID" value="NC_007760.1"/>
</dbReference>
<reference evidence="6" key="1">
    <citation type="submission" date="2006-01" db="EMBL/GenBank/DDBJ databases">
        <title>Complete sequence of Anaeromyxobacter dehalogenans 2CP-C.</title>
        <authorList>
            <consortium name="US DOE Joint Genome Institute"/>
            <person name="Copeland A."/>
            <person name="Lucas S."/>
            <person name="Lapidus A."/>
            <person name="Barry K."/>
            <person name="Detter J.C."/>
            <person name="Glavina T."/>
            <person name="Hammon N."/>
            <person name="Israni S."/>
            <person name="Pitluck S."/>
            <person name="Brettin T."/>
            <person name="Bruce D."/>
            <person name="Han C."/>
            <person name="Tapia R."/>
            <person name="Gilna P."/>
            <person name="Kiss H."/>
            <person name="Schmutz J."/>
            <person name="Larimer F."/>
            <person name="Land M."/>
            <person name="Kyrpides N."/>
            <person name="Anderson I."/>
            <person name="Sanford R.A."/>
            <person name="Ritalahti K.M."/>
            <person name="Thomas H.S."/>
            <person name="Kirby J.R."/>
            <person name="Zhulin I.B."/>
            <person name="Loeffler F.E."/>
            <person name="Richardson P."/>
        </authorList>
    </citation>
    <scope>NUCLEOTIDE SEQUENCE</scope>
    <source>
        <strain evidence="6">2CP-C</strain>
    </source>
</reference>
<evidence type="ECO:0000259" key="5">
    <source>
        <dbReference type="PROSITE" id="PS50045"/>
    </source>
</evidence>
<dbReference type="CDD" id="cd00009">
    <property type="entry name" value="AAA"/>
    <property type="match status" value="1"/>
</dbReference>
<dbReference type="SUPFAM" id="SSF46689">
    <property type="entry name" value="Homeodomain-like"/>
    <property type="match status" value="1"/>
</dbReference>
<evidence type="ECO:0000256" key="2">
    <source>
        <dbReference type="ARBA" id="ARBA00022840"/>
    </source>
</evidence>
<feature type="domain" description="Sigma-54 factor interaction" evidence="5">
    <location>
        <begin position="151"/>
        <end position="379"/>
    </location>
</feature>
<dbReference type="InterPro" id="IPR002197">
    <property type="entry name" value="HTH_Fis"/>
</dbReference>
<dbReference type="InterPro" id="IPR025662">
    <property type="entry name" value="Sigma_54_int_dom_ATP-bd_1"/>
</dbReference>
<dbReference type="GO" id="GO:0006355">
    <property type="term" value="P:regulation of DNA-templated transcription"/>
    <property type="evidence" value="ECO:0007669"/>
    <property type="project" value="InterPro"/>
</dbReference>
<keyword evidence="3" id="KW-0805">Transcription regulation</keyword>
<dbReference type="KEGG" id="ade:Adeh_0975"/>
<sequence>MATSDPMSAPEQGSDIAFAAVNAAFGSLGRVCMALDDQFRVRHVSSRLDVLLGEGAAARTVGTPVEALLGAELFGADGPIRHALLAGEKREGWRALLHAGDGVSHLLSVTAAPLQLDPHGVCARDARYLVVLRPAEEEASDAAAALATTGIISRSRAMGRVMRLVESLQYSEASVLVTGESGSGKEVLARLVHAHSPRRSGPFVAVNAAALPGDLLESELFGHVRGAFTGATRDRPGRFAAAAQGTLFLDEVGDLPLHLQVKLLRVLQEHTYERVGENQPRRAEARIIAATNRDLRRAVAEGTFREDLYYRLRVFPVEIPPLRERREDIEPMAQLLLSRVCARAGRAVRFSPDALRALMSHSWPGNVRELENALEFAVTVCRGQTVQPEDLPPEVLAGRAPASEPAPARAADAVDPYERAAIEAALQAHRWSRAEAARALGLSRSTLWRRMRSLNIG</sequence>
<proteinExistence type="predicted"/>
<dbReference type="GO" id="GO:0020037">
    <property type="term" value="F:heme binding"/>
    <property type="evidence" value="ECO:0007669"/>
    <property type="project" value="InterPro"/>
</dbReference>
<dbReference type="eggNOG" id="COG3829">
    <property type="taxonomic scope" value="Bacteria"/>
</dbReference>
<dbReference type="GO" id="GO:0005524">
    <property type="term" value="F:ATP binding"/>
    <property type="evidence" value="ECO:0007669"/>
    <property type="project" value="UniProtKB-KW"/>
</dbReference>
<dbReference type="AlphaFoldDB" id="Q2IPM2"/>
<dbReference type="PROSITE" id="PS00675">
    <property type="entry name" value="SIGMA54_INTERACT_1"/>
    <property type="match status" value="1"/>
</dbReference>
<evidence type="ECO:0000256" key="3">
    <source>
        <dbReference type="ARBA" id="ARBA00023015"/>
    </source>
</evidence>
<dbReference type="Gene3D" id="1.10.8.60">
    <property type="match status" value="1"/>
</dbReference>
<keyword evidence="2" id="KW-0067">ATP-binding</keyword>
<protein>
    <submittedName>
        <fullName evidence="6">Sigma54 specific transcriptional regulator, Fis family</fullName>
    </submittedName>
</protein>
<dbReference type="InterPro" id="IPR027417">
    <property type="entry name" value="P-loop_NTPase"/>
</dbReference>
<keyword evidence="4" id="KW-0804">Transcription</keyword>
<dbReference type="Pfam" id="PF02954">
    <property type="entry name" value="HTH_8"/>
    <property type="match status" value="1"/>
</dbReference>
<dbReference type="STRING" id="290397.Adeh_0975"/>
<dbReference type="InterPro" id="IPR002321">
    <property type="entry name" value="Cyt_c_II"/>
</dbReference>
<dbReference type="Gene3D" id="1.10.10.60">
    <property type="entry name" value="Homeodomain-like"/>
    <property type="match status" value="1"/>
</dbReference>
<dbReference type="HOGENOM" id="CLU_000445_8_12_7"/>